<feature type="domain" description="Pilus assembly protein C-terminal" evidence="3">
    <location>
        <begin position="718"/>
        <end position="812"/>
    </location>
</feature>
<evidence type="ECO:0000259" key="4">
    <source>
        <dbReference type="Pfam" id="PF16967"/>
    </source>
</evidence>
<dbReference type="InterPro" id="IPR031917">
    <property type="entry name" value="Pilus_assem_C"/>
</dbReference>
<keyword evidence="1 2" id="KW-0732">Signal</keyword>
<evidence type="ECO:0000256" key="1">
    <source>
        <dbReference type="ARBA" id="ARBA00022729"/>
    </source>
</evidence>
<organism evidence="5 6">
    <name type="scientific">Pandoraea fibrosis</name>
    <dbReference type="NCBI Taxonomy" id="1891094"/>
    <lineage>
        <taxon>Bacteria</taxon>
        <taxon>Pseudomonadati</taxon>
        <taxon>Pseudomonadota</taxon>
        <taxon>Betaproteobacteria</taxon>
        <taxon>Burkholderiales</taxon>
        <taxon>Burkholderiaceae</taxon>
        <taxon>Pandoraea</taxon>
    </lineage>
</organism>
<dbReference type="Pfam" id="PF15976">
    <property type="entry name" value="CooC_C"/>
    <property type="match status" value="1"/>
</dbReference>
<dbReference type="InterPro" id="IPR032636">
    <property type="entry name" value="Pilus_assem_E-set-like_dom"/>
</dbReference>
<feature type="chain" id="PRO_5022675413" evidence="2">
    <location>
        <begin position="25"/>
        <end position="827"/>
    </location>
</feature>
<evidence type="ECO:0000313" key="6">
    <source>
        <dbReference type="Proteomes" id="UP000382577"/>
    </source>
</evidence>
<dbReference type="Pfam" id="PF16967">
    <property type="entry name" value="TcfC"/>
    <property type="match status" value="1"/>
</dbReference>
<evidence type="ECO:0000259" key="3">
    <source>
        <dbReference type="Pfam" id="PF15976"/>
    </source>
</evidence>
<evidence type="ECO:0000313" key="5">
    <source>
        <dbReference type="EMBL" id="VVE10894.1"/>
    </source>
</evidence>
<evidence type="ECO:0000256" key="2">
    <source>
        <dbReference type="SAM" id="SignalP"/>
    </source>
</evidence>
<protein>
    <submittedName>
        <fullName evidence="5">Putative outer membrane usher protein EcpC</fullName>
    </submittedName>
</protein>
<gene>
    <name evidence="5" type="primary">ecpC</name>
    <name evidence="5" type="ORF">PFI31113_02599</name>
</gene>
<proteinExistence type="predicted"/>
<dbReference type="EMBL" id="CABPRW010000005">
    <property type="protein sequence ID" value="VVE10894.1"/>
    <property type="molecule type" value="Genomic_DNA"/>
</dbReference>
<feature type="signal peptide" evidence="2">
    <location>
        <begin position="1"/>
        <end position="24"/>
    </location>
</feature>
<feature type="domain" description="Pilus assembly protein E-set like" evidence="4">
    <location>
        <begin position="275"/>
        <end position="340"/>
    </location>
</feature>
<reference evidence="5 6" key="1">
    <citation type="submission" date="2019-08" db="EMBL/GenBank/DDBJ databases">
        <authorList>
            <person name="Peeters C."/>
        </authorList>
    </citation>
    <scope>NUCLEOTIDE SEQUENCE [LARGE SCALE GENOMIC DNA]</scope>
    <source>
        <strain evidence="5 6">LMG 31113</strain>
    </source>
</reference>
<accession>A0A5E4VH58</accession>
<dbReference type="Proteomes" id="UP000382577">
    <property type="component" value="Unassembled WGS sequence"/>
</dbReference>
<name>A0A5E4VH58_9BURK</name>
<dbReference type="AlphaFoldDB" id="A0A5E4VH58"/>
<sequence>MNCAVFCRAACVALGLALPFEARANIDAKQRGTELLTQAENLPTDFAEHFFDVPLMVSVDYNGHPAGSAMITLSREGEVHLIELERQEHGTTLSDADREKIMQLLKSPRTLGACEENCGDLLAIHYNLQDSVLSIVTRRAEQGGAKQKYHARPQGHSNGLILNNFLNAVGGNGQGVTGRYSVDALGSIGQWGFSGSLLTGLTGGKRSEQQAYAIPSLYVQREFEGRFLRAGVFVPDLASGVRTPRTPGGLAATTLGVLYGTSDTLVIDAQRPSLYPVYVTANRPSVVEVLRDRVLIFAQPVQPGLQVVDTYSLPGGIYEVEIRIVEDGKVVSSQQELIYKPNNWLDPTQSWRYALFAGQERDLVGDTASHALSAGAAFNYLATPRVVLGATVQRGGGANVFGISIDWQISELARCYGNVFRSSKHGMGGDIQLLFPYRSGSISLSHNRSWQHASKHNRSQTGTVLDTALTWSHRLSTTSSLTSRATFSRGRSRGFGGELSLLHRHAVFGVDCTWRASLFDRPNSAFAHSRNRGAELGLSIYLSKDRNNYNANLGLSGGKERGNQFASIGVRRDLDGGFFTSVGANASIDSLGFGLGGTTQFQHEFVRGDAYASRSSNRGGAGGGINMSSTVVASPDAIAVSGLSNLATSQAVMIVDVETESNDIKLHARNVNGTVIDITRGRNIFPVSAFEKGSVHYYFDQTSAPAASLQPATSSYHVNKGGVAYQKVRVMKTVTVMGRLVAHDRAPVRAVRVASEVGRAVTEADGFFAIEASERTPHITVERGGRRLCELTLDTNTYLREGDSLIVGDLVCAESLSTTTSQGHDNG</sequence>